<accession>A0A0F9JZ99</accession>
<proteinExistence type="predicted"/>
<protein>
    <submittedName>
        <fullName evidence="1">Uncharacterized protein</fullName>
    </submittedName>
</protein>
<organism evidence="1">
    <name type="scientific">marine sediment metagenome</name>
    <dbReference type="NCBI Taxonomy" id="412755"/>
    <lineage>
        <taxon>unclassified sequences</taxon>
        <taxon>metagenomes</taxon>
        <taxon>ecological metagenomes</taxon>
    </lineage>
</organism>
<comment type="caution">
    <text evidence="1">The sequence shown here is derived from an EMBL/GenBank/DDBJ whole genome shotgun (WGS) entry which is preliminary data.</text>
</comment>
<sequence length="103" mass="12101">MATETFGFESVPFTEIRGREPNVIPLNKDTKHIFALGRFKLPTFFESLKWKGGIYDINFRKLPGAQSWIKEELLKTRIEEGWPSDRVSFKSKADFVAFKLRWM</sequence>
<evidence type="ECO:0000313" key="1">
    <source>
        <dbReference type="EMBL" id="KKM75134.1"/>
    </source>
</evidence>
<dbReference type="EMBL" id="LAZR01009028">
    <property type="protein sequence ID" value="KKM75134.1"/>
    <property type="molecule type" value="Genomic_DNA"/>
</dbReference>
<reference evidence="1" key="1">
    <citation type="journal article" date="2015" name="Nature">
        <title>Complex archaea that bridge the gap between prokaryotes and eukaryotes.</title>
        <authorList>
            <person name="Spang A."/>
            <person name="Saw J.H."/>
            <person name="Jorgensen S.L."/>
            <person name="Zaremba-Niedzwiedzka K."/>
            <person name="Martijn J."/>
            <person name="Lind A.E."/>
            <person name="van Eijk R."/>
            <person name="Schleper C."/>
            <person name="Guy L."/>
            <person name="Ettema T.J."/>
        </authorList>
    </citation>
    <scope>NUCLEOTIDE SEQUENCE</scope>
</reference>
<dbReference type="AlphaFoldDB" id="A0A0F9JZ99"/>
<gene>
    <name evidence="1" type="ORF">LCGC14_1393350</name>
</gene>
<name>A0A0F9JZ99_9ZZZZ</name>